<proteinExistence type="predicted"/>
<protein>
    <submittedName>
        <fullName evidence="1">Uncharacterized protein</fullName>
    </submittedName>
</protein>
<evidence type="ECO:0000313" key="2">
    <source>
        <dbReference type="Proteomes" id="UP000799438"/>
    </source>
</evidence>
<dbReference type="EMBL" id="ML995535">
    <property type="protein sequence ID" value="KAF2136077.1"/>
    <property type="molecule type" value="Genomic_DNA"/>
</dbReference>
<name>A0A6A6AZ68_9PEZI</name>
<accession>A0A6A6AZ68</accession>
<reference evidence="1" key="1">
    <citation type="journal article" date="2020" name="Stud. Mycol.">
        <title>101 Dothideomycetes genomes: a test case for predicting lifestyles and emergence of pathogens.</title>
        <authorList>
            <person name="Haridas S."/>
            <person name="Albert R."/>
            <person name="Binder M."/>
            <person name="Bloem J."/>
            <person name="Labutti K."/>
            <person name="Salamov A."/>
            <person name="Andreopoulos B."/>
            <person name="Baker S."/>
            <person name="Barry K."/>
            <person name="Bills G."/>
            <person name="Bluhm B."/>
            <person name="Cannon C."/>
            <person name="Castanera R."/>
            <person name="Culley D."/>
            <person name="Daum C."/>
            <person name="Ezra D."/>
            <person name="Gonzalez J."/>
            <person name="Henrissat B."/>
            <person name="Kuo A."/>
            <person name="Liang C."/>
            <person name="Lipzen A."/>
            <person name="Lutzoni F."/>
            <person name="Magnuson J."/>
            <person name="Mondo S."/>
            <person name="Nolan M."/>
            <person name="Ohm R."/>
            <person name="Pangilinan J."/>
            <person name="Park H.-J."/>
            <person name="Ramirez L."/>
            <person name="Alfaro M."/>
            <person name="Sun H."/>
            <person name="Tritt A."/>
            <person name="Yoshinaga Y."/>
            <person name="Zwiers L.-H."/>
            <person name="Turgeon B."/>
            <person name="Goodwin S."/>
            <person name="Spatafora J."/>
            <person name="Crous P."/>
            <person name="Grigoriev I."/>
        </authorList>
    </citation>
    <scope>NUCLEOTIDE SEQUENCE</scope>
    <source>
        <strain evidence="1">CBS 121167</strain>
    </source>
</reference>
<dbReference type="AlphaFoldDB" id="A0A6A6AZ68"/>
<sequence length="56" mass="6428">MDAEVVRRSFAVKDDQGCIDTMTLLPVNTSYNFHDYCVCNGMIRGIGRVFGNWRRV</sequence>
<organism evidence="1 2">
    <name type="scientific">Aplosporella prunicola CBS 121167</name>
    <dbReference type="NCBI Taxonomy" id="1176127"/>
    <lineage>
        <taxon>Eukaryota</taxon>
        <taxon>Fungi</taxon>
        <taxon>Dikarya</taxon>
        <taxon>Ascomycota</taxon>
        <taxon>Pezizomycotina</taxon>
        <taxon>Dothideomycetes</taxon>
        <taxon>Dothideomycetes incertae sedis</taxon>
        <taxon>Botryosphaeriales</taxon>
        <taxon>Aplosporellaceae</taxon>
        <taxon>Aplosporella</taxon>
    </lineage>
</organism>
<dbReference type="Proteomes" id="UP000799438">
    <property type="component" value="Unassembled WGS sequence"/>
</dbReference>
<keyword evidence="2" id="KW-1185">Reference proteome</keyword>
<gene>
    <name evidence="1" type="ORF">K452DRAFT_303056</name>
</gene>
<dbReference type="GeneID" id="54300172"/>
<evidence type="ECO:0000313" key="1">
    <source>
        <dbReference type="EMBL" id="KAF2136077.1"/>
    </source>
</evidence>
<dbReference type="RefSeq" id="XP_033391795.1">
    <property type="nucleotide sequence ID" value="XM_033542675.1"/>
</dbReference>